<reference evidence="3 4" key="1">
    <citation type="submission" date="2016-12" db="EMBL/GenBank/DDBJ databases">
        <authorList>
            <person name="Song W.-J."/>
            <person name="Kurnit D.M."/>
        </authorList>
    </citation>
    <scope>NUCLEOTIDE SEQUENCE [LARGE SCALE GENOMIC DNA]</scope>
    <source>
        <strain evidence="3 4">DSM 18488</strain>
    </source>
</reference>
<feature type="domain" description="Metallo-beta-lactamase" evidence="2">
    <location>
        <begin position="20"/>
        <end position="216"/>
    </location>
</feature>
<keyword evidence="4" id="KW-1185">Reference proteome</keyword>
<dbReference type="CDD" id="cd16282">
    <property type="entry name" value="metallo-hydrolase-like_MBL-fold"/>
    <property type="match status" value="1"/>
</dbReference>
<dbReference type="RefSeq" id="WP_073611854.1">
    <property type="nucleotide sequence ID" value="NZ_FRFE01000002.1"/>
</dbReference>
<gene>
    <name evidence="3" type="ORF">SAMN02745220_00482</name>
</gene>
<dbReference type="PANTHER" id="PTHR42951:SF4">
    <property type="entry name" value="ACYL-COENZYME A THIOESTERASE MBLAC2"/>
    <property type="match status" value="1"/>
</dbReference>
<evidence type="ECO:0000259" key="2">
    <source>
        <dbReference type="SMART" id="SM00849"/>
    </source>
</evidence>
<organism evidence="3 4">
    <name type="scientific">Desulfopila aestuarii DSM 18488</name>
    <dbReference type="NCBI Taxonomy" id="1121416"/>
    <lineage>
        <taxon>Bacteria</taxon>
        <taxon>Pseudomonadati</taxon>
        <taxon>Thermodesulfobacteriota</taxon>
        <taxon>Desulfobulbia</taxon>
        <taxon>Desulfobulbales</taxon>
        <taxon>Desulfocapsaceae</taxon>
        <taxon>Desulfopila</taxon>
    </lineage>
</organism>
<dbReference type="EMBL" id="FRFE01000002">
    <property type="protein sequence ID" value="SHO43712.1"/>
    <property type="molecule type" value="Genomic_DNA"/>
</dbReference>
<dbReference type="PANTHER" id="PTHR42951">
    <property type="entry name" value="METALLO-BETA-LACTAMASE DOMAIN-CONTAINING"/>
    <property type="match status" value="1"/>
</dbReference>
<dbReference type="Proteomes" id="UP000184603">
    <property type="component" value="Unassembled WGS sequence"/>
</dbReference>
<dbReference type="InterPro" id="IPR036866">
    <property type="entry name" value="RibonucZ/Hydroxyglut_hydro"/>
</dbReference>
<dbReference type="GO" id="GO:0017001">
    <property type="term" value="P:antibiotic catabolic process"/>
    <property type="evidence" value="ECO:0007669"/>
    <property type="project" value="UniProtKB-ARBA"/>
</dbReference>
<protein>
    <submittedName>
        <fullName evidence="3">Glyoxylase, beta-lactamase superfamily II</fullName>
    </submittedName>
</protein>
<evidence type="ECO:0000256" key="1">
    <source>
        <dbReference type="ARBA" id="ARBA00005250"/>
    </source>
</evidence>
<accession>A0A1M7XY45</accession>
<sequence>MKISNNCYIVSGLSVEPPWAVNSGFIVGEHTTLIVDTGSNYLSAQTIYGYALCAAPQNKLVVINTEPHFDHIGGNCFFYEKGVEIFAHPQIYRSEADFQQNIVEFNNTIPNEVRRKNNESNIFFYKTKLVNPNRSLTGIKTIDIGGLIISIHEMPGHTPFNITLFEPEERVLFCGDTMVTGYLPNLENSNKTLWKSWLKALNDIFVLSPEIIIPGHGYSIVGIDNIRNEIDKMKSIIETAIRYNKAPTA</sequence>
<proteinExistence type="inferred from homology"/>
<dbReference type="InterPro" id="IPR050855">
    <property type="entry name" value="NDM-1-like"/>
</dbReference>
<dbReference type="OrthoDB" id="9802248at2"/>
<evidence type="ECO:0000313" key="3">
    <source>
        <dbReference type="EMBL" id="SHO43712.1"/>
    </source>
</evidence>
<dbReference type="SUPFAM" id="SSF56281">
    <property type="entry name" value="Metallo-hydrolase/oxidoreductase"/>
    <property type="match status" value="1"/>
</dbReference>
<dbReference type="InterPro" id="IPR001279">
    <property type="entry name" value="Metallo-B-lactamas"/>
</dbReference>
<dbReference type="Gene3D" id="3.60.15.10">
    <property type="entry name" value="Ribonuclease Z/Hydroxyacylglutathione hydrolase-like"/>
    <property type="match status" value="1"/>
</dbReference>
<name>A0A1M7XY45_9BACT</name>
<comment type="similarity">
    <text evidence="1">Belongs to the metallo-beta-lactamase superfamily. Class-B beta-lactamase family.</text>
</comment>
<evidence type="ECO:0000313" key="4">
    <source>
        <dbReference type="Proteomes" id="UP000184603"/>
    </source>
</evidence>
<dbReference type="AlphaFoldDB" id="A0A1M7XY45"/>
<dbReference type="STRING" id="1121416.SAMN02745220_00482"/>
<dbReference type="Pfam" id="PF00753">
    <property type="entry name" value="Lactamase_B"/>
    <property type="match status" value="1"/>
</dbReference>
<dbReference type="SMART" id="SM00849">
    <property type="entry name" value="Lactamase_B"/>
    <property type="match status" value="1"/>
</dbReference>